<keyword evidence="10" id="KW-1185">Reference proteome</keyword>
<dbReference type="SUPFAM" id="SSF53098">
    <property type="entry name" value="Ribonuclease H-like"/>
    <property type="match status" value="1"/>
</dbReference>
<dbReference type="AlphaFoldDB" id="A0AAW1IL55"/>
<dbReference type="InterPro" id="IPR025525">
    <property type="entry name" value="hAT-like_transposase_RNase-H"/>
</dbReference>
<evidence type="ECO:0000256" key="2">
    <source>
        <dbReference type="ARBA" id="ARBA00022723"/>
    </source>
</evidence>
<comment type="caution">
    <text evidence="9">The sequence shown here is derived from an EMBL/GenBank/DDBJ whole genome shotgun (WGS) entry which is preliminary data.</text>
</comment>
<gene>
    <name evidence="9" type="ORF">RND81_09G105700</name>
</gene>
<feature type="domain" description="hAT-like transposase RNase-H fold" evidence="8">
    <location>
        <begin position="214"/>
        <end position="316"/>
    </location>
</feature>
<evidence type="ECO:0000259" key="8">
    <source>
        <dbReference type="Pfam" id="PF14372"/>
    </source>
</evidence>
<dbReference type="Pfam" id="PF14372">
    <property type="entry name" value="hAT-like_RNase-H"/>
    <property type="match status" value="1"/>
</dbReference>
<protein>
    <recommendedName>
        <fullName evidence="8">hAT-like transposase RNase-H fold domain-containing protein</fullName>
    </recommendedName>
</protein>
<comment type="subcellular location">
    <subcellularLocation>
        <location evidence="1">Nucleus</location>
    </subcellularLocation>
</comment>
<evidence type="ECO:0000256" key="3">
    <source>
        <dbReference type="ARBA" id="ARBA00022771"/>
    </source>
</evidence>
<dbReference type="PANTHER" id="PTHR46481">
    <property type="entry name" value="ZINC FINGER BED DOMAIN-CONTAINING PROTEIN 4"/>
    <property type="match status" value="1"/>
</dbReference>
<evidence type="ECO:0000256" key="5">
    <source>
        <dbReference type="ARBA" id="ARBA00023125"/>
    </source>
</evidence>
<evidence type="ECO:0000256" key="7">
    <source>
        <dbReference type="SAM" id="MobiDB-lite"/>
    </source>
</evidence>
<sequence length="402" mass="46279">MCLTAHFIDRDWKLHKRVINFCQVPGHTGKIIGQMIEKCLSEWNLNNVLTVTIDNASSNDVVDYLKRKFNNSETDVMQGKYLHMRCAAHILNLVVKDGLKNLLKAVAKIRALVRYVRSSPARKKKFEACVVEEKIESKSSVCLDVETRWNSTYLMLESSLKFKKAFGNLYGKDFTLQKEMIKLGDDVTSEEWKQVSYLLPFLKVFYDATLKMSASIYVTSNSYVEVIFGVGEVLSKHLTHEDVGIRNMASQMKIKYDKYWGKIDNLNLLLFVSLILDPRWKLVCVEWMVKKAYGVEKGNLLSMNIKYFFQSFFEEYQSSIPKSKGGASSSSSTNTSKSSVHPKDKKQDDTFNFGALLGSEFEMEMGDEDGDVGKKTEWEKYLDDPRESRESSFNILQWWKDN</sequence>
<dbReference type="EMBL" id="JBDFQZ010000009">
    <property type="protein sequence ID" value="KAK9690111.1"/>
    <property type="molecule type" value="Genomic_DNA"/>
</dbReference>
<reference evidence="9" key="1">
    <citation type="submission" date="2024-03" db="EMBL/GenBank/DDBJ databases">
        <title>WGS assembly of Saponaria officinalis var. Norfolk2.</title>
        <authorList>
            <person name="Jenkins J."/>
            <person name="Shu S."/>
            <person name="Grimwood J."/>
            <person name="Barry K."/>
            <person name="Goodstein D."/>
            <person name="Schmutz J."/>
            <person name="Leebens-Mack J."/>
            <person name="Osbourn A."/>
        </authorList>
    </citation>
    <scope>NUCLEOTIDE SEQUENCE [LARGE SCALE GENOMIC DNA]</scope>
    <source>
        <strain evidence="9">JIC</strain>
    </source>
</reference>
<dbReference type="InterPro" id="IPR052035">
    <property type="entry name" value="ZnF_BED_domain_contain"/>
</dbReference>
<dbReference type="GO" id="GO:0003677">
    <property type="term" value="F:DNA binding"/>
    <property type="evidence" value="ECO:0007669"/>
    <property type="project" value="UniProtKB-KW"/>
</dbReference>
<keyword evidence="2" id="KW-0479">Metal-binding</keyword>
<dbReference type="InterPro" id="IPR012337">
    <property type="entry name" value="RNaseH-like_sf"/>
</dbReference>
<evidence type="ECO:0000313" key="10">
    <source>
        <dbReference type="Proteomes" id="UP001443914"/>
    </source>
</evidence>
<keyword evidence="6" id="KW-0539">Nucleus</keyword>
<feature type="compositionally biased region" description="Low complexity" evidence="7">
    <location>
        <begin position="323"/>
        <end position="339"/>
    </location>
</feature>
<organism evidence="9 10">
    <name type="scientific">Saponaria officinalis</name>
    <name type="common">Common soapwort</name>
    <name type="synonym">Lychnis saponaria</name>
    <dbReference type="NCBI Taxonomy" id="3572"/>
    <lineage>
        <taxon>Eukaryota</taxon>
        <taxon>Viridiplantae</taxon>
        <taxon>Streptophyta</taxon>
        <taxon>Embryophyta</taxon>
        <taxon>Tracheophyta</taxon>
        <taxon>Spermatophyta</taxon>
        <taxon>Magnoliopsida</taxon>
        <taxon>eudicotyledons</taxon>
        <taxon>Gunneridae</taxon>
        <taxon>Pentapetalae</taxon>
        <taxon>Caryophyllales</taxon>
        <taxon>Caryophyllaceae</taxon>
        <taxon>Caryophylleae</taxon>
        <taxon>Saponaria</taxon>
    </lineage>
</organism>
<feature type="region of interest" description="Disordered" evidence="7">
    <location>
        <begin position="323"/>
        <end position="350"/>
    </location>
</feature>
<proteinExistence type="predicted"/>
<dbReference type="Proteomes" id="UP001443914">
    <property type="component" value="Unassembled WGS sequence"/>
</dbReference>
<dbReference type="GO" id="GO:0008270">
    <property type="term" value="F:zinc ion binding"/>
    <property type="evidence" value="ECO:0007669"/>
    <property type="project" value="UniProtKB-KW"/>
</dbReference>
<feature type="region of interest" description="Disordered" evidence="7">
    <location>
        <begin position="364"/>
        <end position="391"/>
    </location>
</feature>
<name>A0AAW1IL55_SAPOF</name>
<keyword evidence="4" id="KW-0862">Zinc</keyword>
<evidence type="ECO:0000256" key="4">
    <source>
        <dbReference type="ARBA" id="ARBA00022833"/>
    </source>
</evidence>
<keyword evidence="5" id="KW-0238">DNA-binding</keyword>
<feature type="compositionally biased region" description="Basic and acidic residues" evidence="7">
    <location>
        <begin position="371"/>
        <end position="390"/>
    </location>
</feature>
<accession>A0AAW1IL55</accession>
<evidence type="ECO:0000256" key="6">
    <source>
        <dbReference type="ARBA" id="ARBA00023242"/>
    </source>
</evidence>
<evidence type="ECO:0000256" key="1">
    <source>
        <dbReference type="ARBA" id="ARBA00004123"/>
    </source>
</evidence>
<evidence type="ECO:0000313" key="9">
    <source>
        <dbReference type="EMBL" id="KAK9690111.1"/>
    </source>
</evidence>
<dbReference type="GO" id="GO:0005634">
    <property type="term" value="C:nucleus"/>
    <property type="evidence" value="ECO:0007669"/>
    <property type="project" value="UniProtKB-SubCell"/>
</dbReference>
<dbReference type="PANTHER" id="PTHR46481:SF10">
    <property type="entry name" value="ZINC FINGER BED DOMAIN-CONTAINING PROTEIN 39"/>
    <property type="match status" value="1"/>
</dbReference>
<keyword evidence="3" id="KW-0863">Zinc-finger</keyword>